<evidence type="ECO:0000313" key="4">
    <source>
        <dbReference type="EMBL" id="REE81556.1"/>
    </source>
</evidence>
<dbReference type="CDD" id="cd04301">
    <property type="entry name" value="NAT_SF"/>
    <property type="match status" value="1"/>
</dbReference>
<dbReference type="InterPro" id="IPR000182">
    <property type="entry name" value="GNAT_dom"/>
</dbReference>
<dbReference type="InterPro" id="IPR016181">
    <property type="entry name" value="Acyl_CoA_acyltransferase"/>
</dbReference>
<protein>
    <submittedName>
        <fullName evidence="4">Phosphinothricin acetyltransferase</fullName>
    </submittedName>
</protein>
<dbReference type="Proteomes" id="UP000256304">
    <property type="component" value="Unassembled WGS sequence"/>
</dbReference>
<evidence type="ECO:0000259" key="3">
    <source>
        <dbReference type="PROSITE" id="PS51186"/>
    </source>
</evidence>
<gene>
    <name evidence="4" type="ORF">A8990_11881</name>
</gene>
<dbReference type="SUPFAM" id="SSF55729">
    <property type="entry name" value="Acyl-CoA N-acyltransferases (Nat)"/>
    <property type="match status" value="1"/>
</dbReference>
<dbReference type="AlphaFoldDB" id="A0A3D9RWV2"/>
<dbReference type="OrthoDB" id="9798006at2"/>
<evidence type="ECO:0000256" key="1">
    <source>
        <dbReference type="ARBA" id="ARBA00022679"/>
    </source>
</evidence>
<dbReference type="EMBL" id="QTTN01000018">
    <property type="protein sequence ID" value="REE81556.1"/>
    <property type="molecule type" value="Genomic_DNA"/>
</dbReference>
<organism evidence="4 5">
    <name type="scientific">Paenibacillus taihuensis</name>
    <dbReference type="NCBI Taxonomy" id="1156355"/>
    <lineage>
        <taxon>Bacteria</taxon>
        <taxon>Bacillati</taxon>
        <taxon>Bacillota</taxon>
        <taxon>Bacilli</taxon>
        <taxon>Bacillales</taxon>
        <taxon>Paenibacillaceae</taxon>
        <taxon>Paenibacillus</taxon>
    </lineage>
</organism>
<dbReference type="Pfam" id="PF00583">
    <property type="entry name" value="Acetyltransf_1"/>
    <property type="match status" value="1"/>
</dbReference>
<dbReference type="GO" id="GO:0016747">
    <property type="term" value="F:acyltransferase activity, transferring groups other than amino-acyl groups"/>
    <property type="evidence" value="ECO:0007669"/>
    <property type="project" value="InterPro"/>
</dbReference>
<name>A0A3D9RWV2_9BACL</name>
<dbReference type="NCBIfam" id="NF040503">
    <property type="entry name" value="resist_ArsN1a"/>
    <property type="match status" value="1"/>
</dbReference>
<feature type="domain" description="N-acetyltransferase" evidence="3">
    <location>
        <begin position="2"/>
        <end position="154"/>
    </location>
</feature>
<proteinExistence type="predicted"/>
<sequence>MLLIRRALSSDLASVLAIYNQGIEDRIATLEDKPKDESYMSQWFENHQGRFEVLVAEYAGEVIGWSAINQYSSRCAYDGVGDISIYIHRDWRGKGVGSQLLQKLEEAGRENKFYKFVLFTFPHNMLGQGLYHKSGYREVGVFQNQGILDGKYIDVMAMEKLL</sequence>
<dbReference type="Gene3D" id="3.40.630.30">
    <property type="match status" value="1"/>
</dbReference>
<dbReference type="PROSITE" id="PS51186">
    <property type="entry name" value="GNAT"/>
    <property type="match status" value="1"/>
</dbReference>
<dbReference type="RefSeq" id="WP_116190072.1">
    <property type="nucleotide sequence ID" value="NZ_QTTN01000018.1"/>
</dbReference>
<keyword evidence="5" id="KW-1185">Reference proteome</keyword>
<evidence type="ECO:0000256" key="2">
    <source>
        <dbReference type="ARBA" id="ARBA00023315"/>
    </source>
</evidence>
<comment type="caution">
    <text evidence="4">The sequence shown here is derived from an EMBL/GenBank/DDBJ whole genome shotgun (WGS) entry which is preliminary data.</text>
</comment>
<reference evidence="4 5" key="1">
    <citation type="submission" date="2018-08" db="EMBL/GenBank/DDBJ databases">
        <title>Genomic Encyclopedia of Type Strains, Phase III (KMG-III): the genomes of soil and plant-associated and newly described type strains.</title>
        <authorList>
            <person name="Whitman W."/>
        </authorList>
    </citation>
    <scope>NUCLEOTIDE SEQUENCE [LARGE SCALE GENOMIC DNA]</scope>
    <source>
        <strain evidence="4 5">CGMCC 1.10966</strain>
    </source>
</reference>
<keyword evidence="2" id="KW-0012">Acyltransferase</keyword>
<evidence type="ECO:0000313" key="5">
    <source>
        <dbReference type="Proteomes" id="UP000256304"/>
    </source>
</evidence>
<keyword evidence="1 4" id="KW-0808">Transferase</keyword>
<dbReference type="PANTHER" id="PTHR43072:SF23">
    <property type="entry name" value="UPF0039 PROTEIN C11D3.02C"/>
    <property type="match status" value="1"/>
</dbReference>
<dbReference type="PANTHER" id="PTHR43072">
    <property type="entry name" value="N-ACETYLTRANSFERASE"/>
    <property type="match status" value="1"/>
</dbReference>
<accession>A0A3D9RWV2</accession>